<organism evidence="2 3">
    <name type="scientific">Achaetomium macrosporum</name>
    <dbReference type="NCBI Taxonomy" id="79813"/>
    <lineage>
        <taxon>Eukaryota</taxon>
        <taxon>Fungi</taxon>
        <taxon>Dikarya</taxon>
        <taxon>Ascomycota</taxon>
        <taxon>Pezizomycotina</taxon>
        <taxon>Sordariomycetes</taxon>
        <taxon>Sordariomycetidae</taxon>
        <taxon>Sordariales</taxon>
        <taxon>Chaetomiaceae</taxon>
        <taxon>Achaetomium</taxon>
    </lineage>
</organism>
<dbReference type="Proteomes" id="UP001303760">
    <property type="component" value="Unassembled WGS sequence"/>
</dbReference>
<evidence type="ECO:0000256" key="1">
    <source>
        <dbReference type="SAM" id="MobiDB-lite"/>
    </source>
</evidence>
<evidence type="ECO:0000313" key="2">
    <source>
        <dbReference type="EMBL" id="KAK4242779.1"/>
    </source>
</evidence>
<feature type="compositionally biased region" description="Polar residues" evidence="1">
    <location>
        <begin position="43"/>
        <end position="53"/>
    </location>
</feature>
<reference evidence="2" key="1">
    <citation type="journal article" date="2023" name="Mol. Phylogenet. Evol.">
        <title>Genome-scale phylogeny and comparative genomics of the fungal order Sordariales.</title>
        <authorList>
            <person name="Hensen N."/>
            <person name="Bonometti L."/>
            <person name="Westerberg I."/>
            <person name="Brannstrom I.O."/>
            <person name="Guillou S."/>
            <person name="Cros-Aarteil S."/>
            <person name="Calhoun S."/>
            <person name="Haridas S."/>
            <person name="Kuo A."/>
            <person name="Mondo S."/>
            <person name="Pangilinan J."/>
            <person name="Riley R."/>
            <person name="LaButti K."/>
            <person name="Andreopoulos B."/>
            <person name="Lipzen A."/>
            <person name="Chen C."/>
            <person name="Yan M."/>
            <person name="Daum C."/>
            <person name="Ng V."/>
            <person name="Clum A."/>
            <person name="Steindorff A."/>
            <person name="Ohm R.A."/>
            <person name="Martin F."/>
            <person name="Silar P."/>
            <person name="Natvig D.O."/>
            <person name="Lalanne C."/>
            <person name="Gautier V."/>
            <person name="Ament-Velasquez S.L."/>
            <person name="Kruys A."/>
            <person name="Hutchinson M.I."/>
            <person name="Powell A.J."/>
            <person name="Barry K."/>
            <person name="Miller A.N."/>
            <person name="Grigoriev I.V."/>
            <person name="Debuchy R."/>
            <person name="Gladieux P."/>
            <person name="Hiltunen Thoren M."/>
            <person name="Johannesson H."/>
        </authorList>
    </citation>
    <scope>NUCLEOTIDE SEQUENCE</scope>
    <source>
        <strain evidence="2">CBS 532.94</strain>
    </source>
</reference>
<keyword evidence="3" id="KW-1185">Reference proteome</keyword>
<feature type="compositionally biased region" description="Basic and acidic residues" evidence="1">
    <location>
        <begin position="1"/>
        <end position="20"/>
    </location>
</feature>
<proteinExistence type="predicted"/>
<gene>
    <name evidence="2" type="ORF">C8A03DRAFT_29009</name>
</gene>
<feature type="region of interest" description="Disordered" evidence="1">
    <location>
        <begin position="1"/>
        <end position="27"/>
    </location>
</feature>
<feature type="region of interest" description="Disordered" evidence="1">
    <location>
        <begin position="43"/>
        <end position="74"/>
    </location>
</feature>
<accession>A0AAN7HJV3</accession>
<sequence>MKDQPRLEEAEPDGKLDSDRMGTGFTPYHSTWGRDFVFQPTLSAQSSTESKVTANPAAADEGDEKQGVAVRQRTPQPNEAIASKQLQSGNGRAKLLVFDQATNSRVNDLMDSIASREKEYNHNNMWFAEEEELFELLRAHKVSYGEISKASAELCKQEIQKKTFITPLTARTSQHYITRHSARGSEAYVRRKTMKKSLDSEGH</sequence>
<evidence type="ECO:0000313" key="3">
    <source>
        <dbReference type="Proteomes" id="UP001303760"/>
    </source>
</evidence>
<comment type="caution">
    <text evidence="2">The sequence shown here is derived from an EMBL/GenBank/DDBJ whole genome shotgun (WGS) entry which is preliminary data.</text>
</comment>
<dbReference type="EMBL" id="MU860004">
    <property type="protein sequence ID" value="KAK4242779.1"/>
    <property type="molecule type" value="Genomic_DNA"/>
</dbReference>
<protein>
    <submittedName>
        <fullName evidence="2">Uncharacterized protein</fullName>
    </submittedName>
</protein>
<reference evidence="2" key="2">
    <citation type="submission" date="2023-05" db="EMBL/GenBank/DDBJ databases">
        <authorList>
            <consortium name="Lawrence Berkeley National Laboratory"/>
            <person name="Steindorff A."/>
            <person name="Hensen N."/>
            <person name="Bonometti L."/>
            <person name="Westerberg I."/>
            <person name="Brannstrom I.O."/>
            <person name="Guillou S."/>
            <person name="Cros-Aarteil S."/>
            <person name="Calhoun S."/>
            <person name="Haridas S."/>
            <person name="Kuo A."/>
            <person name="Mondo S."/>
            <person name="Pangilinan J."/>
            <person name="Riley R."/>
            <person name="Labutti K."/>
            <person name="Andreopoulos B."/>
            <person name="Lipzen A."/>
            <person name="Chen C."/>
            <person name="Yanf M."/>
            <person name="Daum C."/>
            <person name="Ng V."/>
            <person name="Clum A."/>
            <person name="Ohm R."/>
            <person name="Martin F."/>
            <person name="Silar P."/>
            <person name="Natvig D."/>
            <person name="Lalanne C."/>
            <person name="Gautier V."/>
            <person name="Ament-Velasquez S.L."/>
            <person name="Kruys A."/>
            <person name="Hutchinson M.I."/>
            <person name="Powell A.J."/>
            <person name="Barry K."/>
            <person name="Miller A.N."/>
            <person name="Grigoriev I.V."/>
            <person name="Debuchy R."/>
            <person name="Gladieux P."/>
            <person name="Thoren M.H."/>
            <person name="Johannesson H."/>
        </authorList>
    </citation>
    <scope>NUCLEOTIDE SEQUENCE</scope>
    <source>
        <strain evidence="2">CBS 532.94</strain>
    </source>
</reference>
<dbReference type="AlphaFoldDB" id="A0AAN7HJV3"/>
<name>A0AAN7HJV3_9PEZI</name>